<comment type="caution">
    <text evidence="1">The sequence shown here is derived from an EMBL/GenBank/DDBJ whole genome shotgun (WGS) entry which is preliminary data.</text>
</comment>
<evidence type="ECO:0000313" key="1">
    <source>
        <dbReference type="EMBL" id="MPM42411.1"/>
    </source>
</evidence>
<dbReference type="AlphaFoldDB" id="A0A644ZR97"/>
<name>A0A644ZR97_9ZZZZ</name>
<reference evidence="1" key="1">
    <citation type="submission" date="2019-08" db="EMBL/GenBank/DDBJ databases">
        <authorList>
            <person name="Kucharzyk K."/>
            <person name="Murdoch R.W."/>
            <person name="Higgins S."/>
            <person name="Loffler F."/>
        </authorList>
    </citation>
    <scope>NUCLEOTIDE SEQUENCE</scope>
</reference>
<organism evidence="1">
    <name type="scientific">bioreactor metagenome</name>
    <dbReference type="NCBI Taxonomy" id="1076179"/>
    <lineage>
        <taxon>unclassified sequences</taxon>
        <taxon>metagenomes</taxon>
        <taxon>ecological metagenomes</taxon>
    </lineage>
</organism>
<accession>A0A644ZR97</accession>
<protein>
    <submittedName>
        <fullName evidence="1">Uncharacterized protein</fullName>
    </submittedName>
</protein>
<gene>
    <name evidence="1" type="ORF">SDC9_89076</name>
</gene>
<dbReference type="EMBL" id="VSSQ01009722">
    <property type="protein sequence ID" value="MPM42411.1"/>
    <property type="molecule type" value="Genomic_DNA"/>
</dbReference>
<sequence length="36" mass="4289">MKPEQKTPETIILTFGTYMDFTRTDAQPDRSRRIFP</sequence>
<proteinExistence type="predicted"/>